<evidence type="ECO:0000313" key="1">
    <source>
        <dbReference type="EMBL" id="AFK42677.1"/>
    </source>
</evidence>
<reference evidence="1" key="1">
    <citation type="submission" date="2012-05" db="EMBL/GenBank/DDBJ databases">
        <authorList>
            <person name="Krishnakumar V."/>
            <person name="Cheung F."/>
            <person name="Xiao Y."/>
            <person name="Chan A."/>
            <person name="Moskal W.A."/>
            <person name="Town C.D."/>
        </authorList>
    </citation>
    <scope>NUCLEOTIDE SEQUENCE</scope>
</reference>
<accession>I3SQY5</accession>
<sequence>MFTLKKRQACLSKIISLRLRQKQPKNRNIDSEDIIHPNQTCVSQETTHYKVQTVAKKRKINNRFGDKTSDGYYNQLFFFFSFQEGISNVTVRLISRSTVSIISISA</sequence>
<name>I3SQY5_LOTJA</name>
<organism evidence="1">
    <name type="scientific">Lotus japonicus</name>
    <name type="common">Lotus corniculatus var. japonicus</name>
    <dbReference type="NCBI Taxonomy" id="34305"/>
    <lineage>
        <taxon>Eukaryota</taxon>
        <taxon>Viridiplantae</taxon>
        <taxon>Streptophyta</taxon>
        <taxon>Embryophyta</taxon>
        <taxon>Tracheophyta</taxon>
        <taxon>Spermatophyta</taxon>
        <taxon>Magnoliopsida</taxon>
        <taxon>eudicotyledons</taxon>
        <taxon>Gunneridae</taxon>
        <taxon>Pentapetalae</taxon>
        <taxon>rosids</taxon>
        <taxon>fabids</taxon>
        <taxon>Fabales</taxon>
        <taxon>Fabaceae</taxon>
        <taxon>Papilionoideae</taxon>
        <taxon>50 kb inversion clade</taxon>
        <taxon>NPAAA clade</taxon>
        <taxon>Hologalegina</taxon>
        <taxon>robinioid clade</taxon>
        <taxon>Loteae</taxon>
        <taxon>Lotus</taxon>
    </lineage>
</organism>
<protein>
    <submittedName>
        <fullName evidence="1">Uncharacterized protein</fullName>
    </submittedName>
</protein>
<proteinExistence type="evidence at transcript level"/>
<dbReference type="AlphaFoldDB" id="I3SQY5"/>
<dbReference type="EMBL" id="BT142883">
    <property type="protein sequence ID" value="AFK42677.1"/>
    <property type="molecule type" value="mRNA"/>
</dbReference>